<organism evidence="1">
    <name type="scientific">hydrothermal vent metagenome</name>
    <dbReference type="NCBI Taxonomy" id="652676"/>
    <lineage>
        <taxon>unclassified sequences</taxon>
        <taxon>metagenomes</taxon>
        <taxon>ecological metagenomes</taxon>
    </lineage>
</organism>
<evidence type="ECO:0000313" key="1">
    <source>
        <dbReference type="EMBL" id="VAX42475.1"/>
    </source>
</evidence>
<proteinExistence type="predicted"/>
<reference evidence="1" key="1">
    <citation type="submission" date="2018-06" db="EMBL/GenBank/DDBJ databases">
        <authorList>
            <person name="Zhirakovskaya E."/>
        </authorList>
    </citation>
    <scope>NUCLEOTIDE SEQUENCE</scope>
</reference>
<gene>
    <name evidence="1" type="ORF">MNBD_PLANCTO02-1853</name>
</gene>
<dbReference type="AlphaFoldDB" id="A0A3B1E751"/>
<name>A0A3B1E751_9ZZZZ</name>
<protein>
    <submittedName>
        <fullName evidence="1">Uncharacterized protein</fullName>
    </submittedName>
</protein>
<accession>A0A3B1E751</accession>
<dbReference type="EMBL" id="UOGL01000659">
    <property type="protein sequence ID" value="VAX42475.1"/>
    <property type="molecule type" value="Genomic_DNA"/>
</dbReference>
<sequence>MGWDPEYRCAGLPVTSSMIESLVKEFNYRVKGGEKFWNRKDETKTKDDHPVEAILQVRAAQLSDDDRLEKHLSTRPGNSLFRYKTIAQ</sequence>